<name>A0A8J1TD72_OWEFU</name>
<dbReference type="Pfam" id="PF12796">
    <property type="entry name" value="Ank_2"/>
    <property type="match status" value="2"/>
</dbReference>
<dbReference type="Proteomes" id="UP000749559">
    <property type="component" value="Unassembled WGS sequence"/>
</dbReference>
<dbReference type="PROSITE" id="PS50297">
    <property type="entry name" value="ANK_REP_REGION"/>
    <property type="match status" value="4"/>
</dbReference>
<dbReference type="AlphaFoldDB" id="A0A8J1TD72"/>
<keyword evidence="4" id="KW-1185">Reference proteome</keyword>
<proteinExistence type="predicted"/>
<dbReference type="PANTHER" id="PTHR24123:SF33">
    <property type="entry name" value="PROTEIN HOS4"/>
    <property type="match status" value="1"/>
</dbReference>
<dbReference type="InterPro" id="IPR051165">
    <property type="entry name" value="Multifunctional_ANK_Repeat"/>
</dbReference>
<dbReference type="Gene3D" id="1.25.40.20">
    <property type="entry name" value="Ankyrin repeat-containing domain"/>
    <property type="match status" value="3"/>
</dbReference>
<keyword evidence="2" id="KW-0040">ANK repeat</keyword>
<dbReference type="EMBL" id="CAIIXF020000011">
    <property type="protein sequence ID" value="CAH1798921.1"/>
    <property type="molecule type" value="Genomic_DNA"/>
</dbReference>
<organism evidence="3 4">
    <name type="scientific">Owenia fusiformis</name>
    <name type="common">Polychaete worm</name>
    <dbReference type="NCBI Taxonomy" id="6347"/>
    <lineage>
        <taxon>Eukaryota</taxon>
        <taxon>Metazoa</taxon>
        <taxon>Spiralia</taxon>
        <taxon>Lophotrochozoa</taxon>
        <taxon>Annelida</taxon>
        <taxon>Polychaeta</taxon>
        <taxon>Sedentaria</taxon>
        <taxon>Canalipalpata</taxon>
        <taxon>Sabellida</taxon>
        <taxon>Oweniida</taxon>
        <taxon>Oweniidae</taxon>
        <taxon>Owenia</taxon>
    </lineage>
</organism>
<evidence type="ECO:0000256" key="1">
    <source>
        <dbReference type="ARBA" id="ARBA00022737"/>
    </source>
</evidence>
<sequence length="394" mass="43554">MVKSLFTIALNNIPSRRSLIVEWARLESTKDSMNNQVLKILIDKKGVDINATDQYGDNALIYTMRNNATKCAKLLLDHGADVNAVNNNGKTALMYAASVNDSVESVNLLIAYGANIDARDNDGTTALILAKSECMCILVDKGANVNTANKTGLTALMRATRFSITAPIEALLDHGADVNACINPGMNTLYYPVCQENSDSVLLLSHGMNALFFAVCHDKPDLVRLLIKKGADVNTSGPYNETVLMRSVCSLDPACLVLLLANGADINRVNHEGKNAMSIAFEYSTYFGIETYRAICILALYGAPFDAKQLLSFKKLTCKSRYSKLGVILEDFKLLDLQQQVRLRMYQHTTRVCRDTYSETIDALIKGGKLPERFRSFMLFEDDIKDISILSREC</sequence>
<evidence type="ECO:0000313" key="3">
    <source>
        <dbReference type="EMBL" id="CAH1798921.1"/>
    </source>
</evidence>
<dbReference type="OrthoDB" id="9995210at2759"/>
<gene>
    <name evidence="3" type="ORF">OFUS_LOCUS22994</name>
</gene>
<accession>A0A8J1TD72</accession>
<evidence type="ECO:0000313" key="4">
    <source>
        <dbReference type="Proteomes" id="UP000749559"/>
    </source>
</evidence>
<evidence type="ECO:0000256" key="2">
    <source>
        <dbReference type="ARBA" id="ARBA00023043"/>
    </source>
</evidence>
<dbReference type="PANTHER" id="PTHR24123">
    <property type="entry name" value="ANKYRIN REPEAT-CONTAINING"/>
    <property type="match status" value="1"/>
</dbReference>
<dbReference type="PROSITE" id="PS50088">
    <property type="entry name" value="ANK_REPEAT"/>
    <property type="match status" value="4"/>
</dbReference>
<dbReference type="InterPro" id="IPR002110">
    <property type="entry name" value="Ankyrin_rpt"/>
</dbReference>
<protein>
    <submittedName>
        <fullName evidence="3">Uncharacterized protein</fullName>
    </submittedName>
</protein>
<dbReference type="SUPFAM" id="SSF48403">
    <property type="entry name" value="Ankyrin repeat"/>
    <property type="match status" value="1"/>
</dbReference>
<dbReference type="InterPro" id="IPR036770">
    <property type="entry name" value="Ankyrin_rpt-contain_sf"/>
</dbReference>
<comment type="caution">
    <text evidence="3">The sequence shown here is derived from an EMBL/GenBank/DDBJ whole genome shotgun (WGS) entry which is preliminary data.</text>
</comment>
<dbReference type="SMART" id="SM00248">
    <property type="entry name" value="ANK"/>
    <property type="match status" value="7"/>
</dbReference>
<reference evidence="3" key="1">
    <citation type="submission" date="2022-03" db="EMBL/GenBank/DDBJ databases">
        <authorList>
            <person name="Martin C."/>
        </authorList>
    </citation>
    <scope>NUCLEOTIDE SEQUENCE</scope>
</reference>
<keyword evidence="1" id="KW-0677">Repeat</keyword>